<dbReference type="GO" id="GO:0031966">
    <property type="term" value="C:mitochondrial membrane"/>
    <property type="evidence" value="ECO:0007669"/>
    <property type="project" value="UniProtKB-SubCell"/>
</dbReference>
<geneLocation type="mitochondrion" evidence="16"/>
<proteinExistence type="inferred from homology"/>
<comment type="subunit">
    <text evidence="4">F-type ATPases have 2 components, CF(1) - the catalytic core - and CF(0) - the membrane proton channel. CF(1) has five subunits: alpha(3), beta(3), gamma(1), delta(1), epsilon(1). CF(0) has three main subunits: a, b and c.</text>
</comment>
<evidence type="ECO:0000256" key="8">
    <source>
        <dbReference type="ARBA" id="ARBA00022692"/>
    </source>
</evidence>
<keyword evidence="6" id="KW-0813">Transport</keyword>
<evidence type="ECO:0000313" key="16">
    <source>
        <dbReference type="EMBL" id="QBX98585.1"/>
    </source>
</evidence>
<organism evidence="16">
    <name type="scientific">Chloroparvula sp. RCC999</name>
    <dbReference type="NCBI Taxonomy" id="2565276"/>
    <lineage>
        <taxon>Eukaryota</taxon>
        <taxon>Viridiplantae</taxon>
        <taxon>Chlorophyta</taxon>
        <taxon>Chloropicophyceae</taxon>
        <taxon>Chloropicales</taxon>
        <taxon>Chloropicaceae</taxon>
        <taxon>Chloroparvula</taxon>
    </lineage>
</organism>
<dbReference type="GO" id="GO:0045259">
    <property type="term" value="C:proton-transporting ATP synthase complex"/>
    <property type="evidence" value="ECO:0007669"/>
    <property type="project" value="UniProtKB-KW"/>
</dbReference>
<evidence type="ECO:0000256" key="11">
    <source>
        <dbReference type="ARBA" id="ARBA00023065"/>
    </source>
</evidence>
<evidence type="ECO:0000256" key="13">
    <source>
        <dbReference type="ARBA" id="ARBA00023136"/>
    </source>
</evidence>
<evidence type="ECO:0000256" key="3">
    <source>
        <dbReference type="ARBA" id="ARBA00009281"/>
    </source>
</evidence>
<accession>A0A4D6C4H6</accession>
<evidence type="ECO:0000256" key="9">
    <source>
        <dbReference type="ARBA" id="ARBA00022781"/>
    </source>
</evidence>
<keyword evidence="7" id="KW-0138">CF(0)</keyword>
<feature type="transmembrane region" description="Helical" evidence="15">
    <location>
        <begin position="33"/>
        <end position="51"/>
    </location>
</feature>
<reference evidence="16" key="1">
    <citation type="journal article" date="2019" name="Genome Biol. Evol.">
        <title>Tracing the Evolution of the Plastome and Mitogenome in the Chloropicophyceae Uncovered Convergent tRNA Gene Losses and a Variant Plastid Genetic Code.</title>
        <authorList>
            <person name="Turmel M."/>
            <person name="Dos Santos A.L."/>
            <person name="Otis C."/>
            <person name="Sergerie R."/>
            <person name="Lemieux C."/>
        </authorList>
    </citation>
    <scope>NUCLEOTIDE SEQUENCE</scope>
</reference>
<comment type="function">
    <text evidence="1">This is one of the chains of the nonenzymatic component (CF(0) subunit) of the mitochondrial ATPase complex.</text>
</comment>
<comment type="subcellular location">
    <subcellularLocation>
        <location evidence="2">Mitochondrion membrane</location>
        <topology evidence="2">Single-pass membrane protein</topology>
    </subcellularLocation>
</comment>
<gene>
    <name evidence="16" type="primary">atp4</name>
</gene>
<keyword evidence="13 15" id="KW-0472">Membrane</keyword>
<dbReference type="InterPro" id="IPR044988">
    <property type="entry name" value="MI25_plants"/>
</dbReference>
<evidence type="ECO:0000256" key="12">
    <source>
        <dbReference type="ARBA" id="ARBA00023128"/>
    </source>
</evidence>
<dbReference type="GO" id="GO:0015078">
    <property type="term" value="F:proton transmembrane transporter activity"/>
    <property type="evidence" value="ECO:0007669"/>
    <property type="project" value="InterPro"/>
</dbReference>
<evidence type="ECO:0000256" key="4">
    <source>
        <dbReference type="ARBA" id="ARBA00011648"/>
    </source>
</evidence>
<dbReference type="AlphaFoldDB" id="A0A4D6C4H6"/>
<dbReference type="PANTHER" id="PTHR37774">
    <property type="entry name" value="ATP SYNTHASE PROTEIN MI25-RELATED"/>
    <property type="match status" value="1"/>
</dbReference>
<keyword evidence="11" id="KW-0406">Ion transport</keyword>
<dbReference type="Pfam" id="PF05405">
    <property type="entry name" value="Mt_ATP-synt_B"/>
    <property type="match status" value="1"/>
</dbReference>
<name>A0A4D6C4H6_9CHLO</name>
<evidence type="ECO:0000256" key="6">
    <source>
        <dbReference type="ARBA" id="ARBA00022448"/>
    </source>
</evidence>
<dbReference type="GO" id="GO:0015986">
    <property type="term" value="P:proton motive force-driven ATP synthesis"/>
    <property type="evidence" value="ECO:0007669"/>
    <property type="project" value="InterPro"/>
</dbReference>
<feature type="transmembrane region" description="Helical" evidence="15">
    <location>
        <begin position="7"/>
        <end position="27"/>
    </location>
</feature>
<keyword evidence="9" id="KW-0375">Hydrogen ion transport</keyword>
<evidence type="ECO:0000256" key="15">
    <source>
        <dbReference type="SAM" id="Phobius"/>
    </source>
</evidence>
<evidence type="ECO:0000256" key="2">
    <source>
        <dbReference type="ARBA" id="ARBA00004304"/>
    </source>
</evidence>
<comment type="similarity">
    <text evidence="3">Belongs to the ATPase protein MI25 family.</text>
</comment>
<protein>
    <recommendedName>
        <fullName evidence="5">ATP synthase protein MI25</fullName>
    </recommendedName>
</protein>
<evidence type="ECO:0000256" key="14">
    <source>
        <dbReference type="ARBA" id="ARBA00023310"/>
    </source>
</evidence>
<keyword evidence="8 15" id="KW-0812">Transmembrane</keyword>
<keyword evidence="12 16" id="KW-0496">Mitochondrion</keyword>
<evidence type="ECO:0000256" key="1">
    <source>
        <dbReference type="ARBA" id="ARBA00003096"/>
    </source>
</evidence>
<evidence type="ECO:0000256" key="5">
    <source>
        <dbReference type="ARBA" id="ARBA00017388"/>
    </source>
</evidence>
<sequence>MDFLKNNITYVFLALVGLVAMSSKGIILYNEEILVALAFVSFVSFCVTNYSSTVAESLDDRANSIQEELQTYLTLKESYLRSLIDTHKKQVDLSAVILSLNSFSSSCLVEHTAQRESELERNVTNQVSSQLKSLAALGSGMRSGVYTKLASSLRTCVLESLQRSKKSKQDLKPKVLKEAIQKLATYN</sequence>
<dbReference type="InterPro" id="IPR008688">
    <property type="entry name" value="ATP_synth_Bsub_B/MI25"/>
</dbReference>
<dbReference type="EMBL" id="MK086002">
    <property type="protein sequence ID" value="QBX98585.1"/>
    <property type="molecule type" value="Genomic_DNA"/>
</dbReference>
<evidence type="ECO:0000256" key="7">
    <source>
        <dbReference type="ARBA" id="ARBA00022547"/>
    </source>
</evidence>
<keyword evidence="10 15" id="KW-1133">Transmembrane helix</keyword>
<evidence type="ECO:0000256" key="10">
    <source>
        <dbReference type="ARBA" id="ARBA00022989"/>
    </source>
</evidence>
<dbReference type="PANTHER" id="PTHR37774:SF4">
    <property type="entry name" value="ATP SYNTHASE PROTEIN MI25"/>
    <property type="match status" value="1"/>
</dbReference>
<keyword evidence="14" id="KW-0066">ATP synthesis</keyword>